<evidence type="ECO:0000256" key="8">
    <source>
        <dbReference type="ARBA" id="ARBA00022840"/>
    </source>
</evidence>
<comment type="catalytic activity">
    <reaction evidence="11">
        <text>L-cysteine + L-glutamate + ATP = gamma-L-glutamyl-L-cysteine + ADP + phosphate + H(+)</text>
        <dbReference type="Rhea" id="RHEA:13285"/>
        <dbReference type="ChEBI" id="CHEBI:15378"/>
        <dbReference type="ChEBI" id="CHEBI:29985"/>
        <dbReference type="ChEBI" id="CHEBI:30616"/>
        <dbReference type="ChEBI" id="CHEBI:35235"/>
        <dbReference type="ChEBI" id="CHEBI:43474"/>
        <dbReference type="ChEBI" id="CHEBI:58173"/>
        <dbReference type="ChEBI" id="CHEBI:456216"/>
        <dbReference type="EC" id="6.3.2.2"/>
    </reaction>
</comment>
<keyword evidence="13" id="KW-1185">Reference proteome</keyword>
<proteinExistence type="inferred from homology"/>
<dbReference type="PANTHER" id="PTHR11164">
    <property type="entry name" value="GLUTAMATE CYSTEINE LIGASE"/>
    <property type="match status" value="1"/>
</dbReference>
<evidence type="ECO:0000256" key="1">
    <source>
        <dbReference type="ARBA" id="ARBA00005006"/>
    </source>
</evidence>
<reference evidence="12" key="1">
    <citation type="submission" date="2020-05" db="EMBL/GenBank/DDBJ databases">
        <title>Phylogenomic resolution of chytrid fungi.</title>
        <authorList>
            <person name="Stajich J.E."/>
            <person name="Amses K."/>
            <person name="Simmons R."/>
            <person name="Seto K."/>
            <person name="Myers J."/>
            <person name="Bonds A."/>
            <person name="Quandt C.A."/>
            <person name="Barry K."/>
            <person name="Liu P."/>
            <person name="Grigoriev I."/>
            <person name="Longcore J.E."/>
            <person name="James T.Y."/>
        </authorList>
    </citation>
    <scope>NUCLEOTIDE SEQUENCE</scope>
    <source>
        <strain evidence="12">PLAUS21</strain>
    </source>
</reference>
<dbReference type="SUPFAM" id="SSF55931">
    <property type="entry name" value="Glutamine synthetase/guanido kinase"/>
    <property type="match status" value="1"/>
</dbReference>
<dbReference type="GO" id="GO:0017109">
    <property type="term" value="C:glutamate-cysteine ligase complex"/>
    <property type="evidence" value="ECO:0007669"/>
    <property type="project" value="TreeGrafter"/>
</dbReference>
<evidence type="ECO:0000256" key="9">
    <source>
        <dbReference type="ARBA" id="ARBA00030585"/>
    </source>
</evidence>
<organism evidence="12 13">
    <name type="scientific">Boothiomyces macroporosus</name>
    <dbReference type="NCBI Taxonomy" id="261099"/>
    <lineage>
        <taxon>Eukaryota</taxon>
        <taxon>Fungi</taxon>
        <taxon>Fungi incertae sedis</taxon>
        <taxon>Chytridiomycota</taxon>
        <taxon>Chytridiomycota incertae sedis</taxon>
        <taxon>Chytridiomycetes</taxon>
        <taxon>Rhizophydiales</taxon>
        <taxon>Terramycetaceae</taxon>
        <taxon>Boothiomyces</taxon>
    </lineage>
</organism>
<evidence type="ECO:0000256" key="2">
    <source>
        <dbReference type="ARBA" id="ARBA00008100"/>
    </source>
</evidence>
<evidence type="ECO:0000256" key="3">
    <source>
        <dbReference type="ARBA" id="ARBA00012220"/>
    </source>
</evidence>
<dbReference type="GO" id="GO:0004357">
    <property type="term" value="F:glutamate-cysteine ligase activity"/>
    <property type="evidence" value="ECO:0007669"/>
    <property type="project" value="UniProtKB-UniRule"/>
</dbReference>
<evidence type="ECO:0000256" key="4">
    <source>
        <dbReference type="ARBA" id="ARBA00014618"/>
    </source>
</evidence>
<name>A0AAD5Y283_9FUNG</name>
<dbReference type="GO" id="GO:0006750">
    <property type="term" value="P:glutathione biosynthetic process"/>
    <property type="evidence" value="ECO:0007669"/>
    <property type="project" value="UniProtKB-UniRule"/>
</dbReference>
<dbReference type="GO" id="GO:0005524">
    <property type="term" value="F:ATP binding"/>
    <property type="evidence" value="ECO:0007669"/>
    <property type="project" value="UniProtKB-UniRule"/>
</dbReference>
<keyword evidence="7 11" id="KW-0547">Nucleotide-binding</keyword>
<evidence type="ECO:0000313" key="12">
    <source>
        <dbReference type="EMBL" id="KAJ3255546.1"/>
    </source>
</evidence>
<sequence length="642" mass="73069">MGLLSLGTPLDWPEVKPHISHVKSHGIKQFLNIWNRVKTRTKDYLLWGEEVEYCVVKFDDENKTAKLYLDADEVLFKLMDLEKQSLSQGLVFESSWKPEYARYMLEGTPGLPYGATLNDLLLVEDNMKKRRVLASSFLGEGVEILSLTNFPMLGAGKFCEPYYRPAIDSGPSRSLFIPDEAITKHARFPTLTANIRQRRGEKVAINLPIFKDSNTPSPFLEPLSLNVVDHLKARGENIPASLPEYEKAALPDHVYMDCMCFGMGCSCLQVTIQACNVEAGRRLYDHLAVMTPILLALSASAPIFRGYLTDVDCRWNVIAGAVDDRTREERGLESLRDSKYRMPKSRYESVSLYLSPGPNVSGGCRGNDDFAKPPPGTRHFKEQYNDLETPYDEEIYEKLREGGVDNLLAKHYAHLFIRDPLVVFKELLDVDDNTSSDHFENIQSTNWQTMRFKPPAPGSDIGWRVEFRSMDIQLTDHENAAYSTFIVLLARAILHFDLNFYIPLSKVDENMITAQKRNAALDGTFWFRNQVFEAEDDISKEYGRYTLAEIMDGTTSKEGVCSIIDRYLDEVDTPGSTRQILKDHVNIVREKAIGKRKTGAAWIRDFVTNHPAYKHDSVVTPEINYDLLKKIKELDSNEMLVE</sequence>
<dbReference type="InterPro" id="IPR004308">
    <property type="entry name" value="GCS"/>
</dbReference>
<keyword evidence="8 11" id="KW-0067">ATP-binding</keyword>
<comment type="caution">
    <text evidence="12">The sequence shown here is derived from an EMBL/GenBank/DDBJ whole genome shotgun (WGS) entry which is preliminary data.</text>
</comment>
<dbReference type="FunFam" id="3.30.590.50:FF:000002">
    <property type="entry name" value="Glutamate--cysteine ligase catalytic subunit"/>
    <property type="match status" value="1"/>
</dbReference>
<evidence type="ECO:0000256" key="11">
    <source>
        <dbReference type="RuleBase" id="RU367135"/>
    </source>
</evidence>
<keyword evidence="5 11" id="KW-0436">Ligase</keyword>
<dbReference type="Gene3D" id="1.10.8.960">
    <property type="match status" value="1"/>
</dbReference>
<evidence type="ECO:0000256" key="7">
    <source>
        <dbReference type="ARBA" id="ARBA00022741"/>
    </source>
</evidence>
<evidence type="ECO:0000256" key="6">
    <source>
        <dbReference type="ARBA" id="ARBA00022684"/>
    </source>
</evidence>
<dbReference type="AlphaFoldDB" id="A0AAD5Y283"/>
<dbReference type="Pfam" id="PF03074">
    <property type="entry name" value="GCS"/>
    <property type="match status" value="1"/>
</dbReference>
<evidence type="ECO:0000256" key="5">
    <source>
        <dbReference type="ARBA" id="ARBA00022598"/>
    </source>
</evidence>
<protein>
    <recommendedName>
        <fullName evidence="4 11">Glutamate--cysteine ligase</fullName>
        <ecNumber evidence="3 11">6.3.2.2</ecNumber>
    </recommendedName>
    <alternativeName>
        <fullName evidence="10 11">Gamma-ECS</fullName>
    </alternativeName>
    <alternativeName>
        <fullName evidence="9 11">Gamma-glutamylcysteine synthetase</fullName>
    </alternativeName>
</protein>
<dbReference type="PANTHER" id="PTHR11164:SF0">
    <property type="entry name" value="GLUTAMATE--CYSTEINE LIGASE CATALYTIC SUBUNIT"/>
    <property type="match status" value="1"/>
</dbReference>
<keyword evidence="6 11" id="KW-0317">Glutathione biosynthesis</keyword>
<dbReference type="EC" id="6.3.2.2" evidence="3 11"/>
<comment type="similarity">
    <text evidence="2 11">Belongs to the glutamate--cysteine ligase type 3 family.</text>
</comment>
<evidence type="ECO:0000256" key="10">
    <source>
        <dbReference type="ARBA" id="ARBA00032122"/>
    </source>
</evidence>
<gene>
    <name evidence="12" type="ORF">HK103_006182</name>
</gene>
<dbReference type="Gene3D" id="3.30.590.50">
    <property type="match status" value="2"/>
</dbReference>
<dbReference type="FunFam" id="3.30.590.50:FF:000009">
    <property type="entry name" value="Glutamate--cysteine ligase"/>
    <property type="match status" value="1"/>
</dbReference>
<dbReference type="InterPro" id="IPR014746">
    <property type="entry name" value="Gln_synth/guanido_kin_cat_dom"/>
</dbReference>
<accession>A0AAD5Y283</accession>
<comment type="pathway">
    <text evidence="1 11">Sulfur metabolism; glutathione biosynthesis; glutathione from L-cysteine and L-glutamate: step 1/2.</text>
</comment>
<evidence type="ECO:0000313" key="13">
    <source>
        <dbReference type="Proteomes" id="UP001210925"/>
    </source>
</evidence>
<dbReference type="EMBL" id="JADGKB010000064">
    <property type="protein sequence ID" value="KAJ3255546.1"/>
    <property type="molecule type" value="Genomic_DNA"/>
</dbReference>
<dbReference type="Proteomes" id="UP001210925">
    <property type="component" value="Unassembled WGS sequence"/>
</dbReference>